<keyword evidence="1" id="KW-0812">Transmembrane</keyword>
<evidence type="ECO:0000313" key="3">
    <source>
        <dbReference type="Proteomes" id="UP001138500"/>
    </source>
</evidence>
<accession>A0A9W7VYC6</accession>
<keyword evidence="3" id="KW-1185">Reference proteome</keyword>
<dbReference type="EMBL" id="RIBY02002422">
    <property type="protein sequence ID" value="KAH9815670.1"/>
    <property type="molecule type" value="Genomic_DNA"/>
</dbReference>
<feature type="transmembrane region" description="Helical" evidence="1">
    <location>
        <begin position="80"/>
        <end position="102"/>
    </location>
</feature>
<sequence>MRHVIQFLLRIIDCRYNRRRQLLQRLRQPVLFRRCLLRACTALGLGGDVAVGIEPAKGTVALLEDTAAFFDERFDFVDEILLIEFFFGCAVGGLHVLFDLLADWLYPLEGLRANVRHLLCDLALLLSLAGLLELLLSGALVLLLDDVLDERDLTNLIAIDVDDIAGVVDLLANAVAEITIGQLTHQVTILVTHFALLVDTLARHRVDTAFLLLRLPALSLADLVAVLVQNVSVLIDSVTHQLLDVTFDDTTNNVTRLRGNSAVLLDLQTFEAAERTFLKGVLTKSQLAATNDVTRIVPDLSLAIDLLTDQGGHVALDDFADNLAVAVDCPSRLVDLGTSQRGQVHLLLLFLLIRLSMALDITVLVDDVSIFVHSKTNQTLGIAFDKLANDIAVLVLDPSVFDDAQALETSEWSLALVHTLVLGNHLAMSDDLASVIVNVTVLVAEAASKLLDVTLDQATERNAILIDNIALLVQLLAIKNAVVNDLFLFFWQWLSMTLDIAVPVNNITVLIDSKSNDTLRIALDNLTDNIAILISNLAAFDDSKTLQTSKRTLRLRLTLLFRNELDTANDFTLVVPDLALVIELLASEVLGLALDQTSDWDAVIANYKTGLVELLALQERHVHWLLLRRLFFLLRLPALGMAND</sequence>
<gene>
    <name evidence="2" type="ORF">Tdes44962_MAKER00916</name>
</gene>
<evidence type="ECO:0000313" key="2">
    <source>
        <dbReference type="EMBL" id="KAH9815670.1"/>
    </source>
</evidence>
<evidence type="ECO:0000256" key="1">
    <source>
        <dbReference type="SAM" id="Phobius"/>
    </source>
</evidence>
<name>A0A9W7VYC6_9PEZI</name>
<protein>
    <submittedName>
        <fullName evidence="2">Uncharacterized protein</fullName>
    </submittedName>
</protein>
<reference evidence="2 3" key="1">
    <citation type="journal article" date="2018" name="IMA Fungus">
        <title>IMA Genome-F 10: Nine draft genome sequences of Claviceps purpurea s.lat., including C. arundinis, C. humidiphila, and C. cf. spartinae, pseudomolecules for the pitch canker pathogen Fusarium circinatum, draft genome of Davidsoniella eucalypti, Grosmannia galeiformis, Quambalaria eucalypti, and Teratosphaeria destructans.</title>
        <authorList>
            <person name="Wingfield B.D."/>
            <person name="Liu M."/>
            <person name="Nguyen H.D."/>
            <person name="Lane F.A."/>
            <person name="Morgan S.W."/>
            <person name="De Vos L."/>
            <person name="Wilken P.M."/>
            <person name="Duong T.A."/>
            <person name="Aylward J."/>
            <person name="Coetzee M.P."/>
            <person name="Dadej K."/>
            <person name="De Beer Z.W."/>
            <person name="Findlay W."/>
            <person name="Havenga M."/>
            <person name="Kolarik M."/>
            <person name="Menzies J.G."/>
            <person name="Naidoo K."/>
            <person name="Pochopski O."/>
            <person name="Shoukouhi P."/>
            <person name="Santana Q.C."/>
            <person name="Seifert K.A."/>
            <person name="Soal N."/>
            <person name="Steenkamp E.T."/>
            <person name="Tatham C.T."/>
            <person name="van der Nest M.A."/>
            <person name="Wingfield M.J."/>
        </authorList>
    </citation>
    <scope>NUCLEOTIDE SEQUENCE [LARGE SCALE GENOMIC DNA]</scope>
    <source>
        <strain evidence="2">CMW44962</strain>
    </source>
</reference>
<proteinExistence type="predicted"/>
<keyword evidence="1" id="KW-0472">Membrane</keyword>
<organism evidence="2 3">
    <name type="scientific">Teratosphaeria destructans</name>
    <dbReference type="NCBI Taxonomy" id="418781"/>
    <lineage>
        <taxon>Eukaryota</taxon>
        <taxon>Fungi</taxon>
        <taxon>Dikarya</taxon>
        <taxon>Ascomycota</taxon>
        <taxon>Pezizomycotina</taxon>
        <taxon>Dothideomycetes</taxon>
        <taxon>Dothideomycetidae</taxon>
        <taxon>Mycosphaerellales</taxon>
        <taxon>Teratosphaeriaceae</taxon>
        <taxon>Teratosphaeria</taxon>
    </lineage>
</organism>
<feature type="transmembrane region" description="Helical" evidence="1">
    <location>
        <begin position="122"/>
        <end position="144"/>
    </location>
</feature>
<dbReference type="Proteomes" id="UP001138500">
    <property type="component" value="Unassembled WGS sequence"/>
</dbReference>
<dbReference type="OrthoDB" id="5431482at2759"/>
<reference evidence="2 3" key="2">
    <citation type="journal article" date="2021" name="Curr. Genet.">
        <title>Genetic response to nitrogen starvation in the aggressive Eucalyptus foliar pathogen Teratosphaeria destructans.</title>
        <authorList>
            <person name="Havenga M."/>
            <person name="Wingfield B.D."/>
            <person name="Wingfield M.J."/>
            <person name="Dreyer L.L."/>
            <person name="Roets F."/>
            <person name="Aylward J."/>
        </authorList>
    </citation>
    <scope>NUCLEOTIDE SEQUENCE [LARGE SCALE GENOMIC DNA]</scope>
    <source>
        <strain evidence="2">CMW44962</strain>
    </source>
</reference>
<keyword evidence="1" id="KW-1133">Transmembrane helix</keyword>
<dbReference type="AlphaFoldDB" id="A0A9W7VYC6"/>
<comment type="caution">
    <text evidence="2">The sequence shown here is derived from an EMBL/GenBank/DDBJ whole genome shotgun (WGS) entry which is preliminary data.</text>
</comment>